<dbReference type="PROSITE" id="PS50109">
    <property type="entry name" value="HIS_KIN"/>
    <property type="match status" value="1"/>
</dbReference>
<reference evidence="13 14" key="1">
    <citation type="submission" date="2016-10" db="EMBL/GenBank/DDBJ databases">
        <authorList>
            <person name="de Groot N.N."/>
        </authorList>
    </citation>
    <scope>NUCLEOTIDE SEQUENCE [LARGE SCALE GENOMIC DNA]</scope>
    <source>
        <strain evidence="13 14">DSM 26424</strain>
    </source>
</reference>
<dbReference type="InterPro" id="IPR036097">
    <property type="entry name" value="HisK_dim/P_sf"/>
</dbReference>
<organism evidence="13 14">
    <name type="scientific">Salipiger marinus</name>
    <dbReference type="NCBI Taxonomy" id="555512"/>
    <lineage>
        <taxon>Bacteria</taxon>
        <taxon>Pseudomonadati</taxon>
        <taxon>Pseudomonadota</taxon>
        <taxon>Alphaproteobacteria</taxon>
        <taxon>Rhodobacterales</taxon>
        <taxon>Roseobacteraceae</taxon>
        <taxon>Salipiger</taxon>
    </lineage>
</organism>
<keyword evidence="4" id="KW-1003">Cell membrane</keyword>
<keyword evidence="14" id="KW-1185">Reference proteome</keyword>
<dbReference type="PANTHER" id="PTHR45453:SF1">
    <property type="entry name" value="PHOSPHATE REGULON SENSOR PROTEIN PHOR"/>
    <property type="match status" value="1"/>
</dbReference>
<dbReference type="EMBL" id="FNEJ01000013">
    <property type="protein sequence ID" value="SDI94755.1"/>
    <property type="molecule type" value="Genomic_DNA"/>
</dbReference>
<dbReference type="PRINTS" id="PR00344">
    <property type="entry name" value="BCTRLSENSOR"/>
</dbReference>
<evidence type="ECO:0000256" key="6">
    <source>
        <dbReference type="ARBA" id="ARBA00022679"/>
    </source>
</evidence>
<dbReference type="GO" id="GO:0005524">
    <property type="term" value="F:ATP binding"/>
    <property type="evidence" value="ECO:0007669"/>
    <property type="project" value="UniProtKB-KW"/>
</dbReference>
<dbReference type="SMART" id="SM00388">
    <property type="entry name" value="HisKA"/>
    <property type="match status" value="1"/>
</dbReference>
<dbReference type="InterPro" id="IPR003661">
    <property type="entry name" value="HisK_dim/P_dom"/>
</dbReference>
<name>A0A1G8PRB0_9RHOB</name>
<evidence type="ECO:0000256" key="8">
    <source>
        <dbReference type="ARBA" id="ARBA00022777"/>
    </source>
</evidence>
<dbReference type="FunFam" id="3.30.565.10:FF:000006">
    <property type="entry name" value="Sensor histidine kinase WalK"/>
    <property type="match status" value="1"/>
</dbReference>
<dbReference type="SUPFAM" id="SSF47384">
    <property type="entry name" value="Homodimeric domain of signal transducing histidine kinase"/>
    <property type="match status" value="1"/>
</dbReference>
<evidence type="ECO:0000256" key="2">
    <source>
        <dbReference type="ARBA" id="ARBA00004236"/>
    </source>
</evidence>
<dbReference type="InterPro" id="IPR005467">
    <property type="entry name" value="His_kinase_dom"/>
</dbReference>
<dbReference type="STRING" id="555512.SAMN04487993_101358"/>
<evidence type="ECO:0000256" key="1">
    <source>
        <dbReference type="ARBA" id="ARBA00000085"/>
    </source>
</evidence>
<dbReference type="GO" id="GO:0005886">
    <property type="term" value="C:plasma membrane"/>
    <property type="evidence" value="ECO:0007669"/>
    <property type="project" value="UniProtKB-SubCell"/>
</dbReference>
<evidence type="ECO:0000256" key="10">
    <source>
        <dbReference type="ARBA" id="ARBA00023012"/>
    </source>
</evidence>
<dbReference type="AlphaFoldDB" id="A0A1G8PRB0"/>
<evidence type="ECO:0000256" key="5">
    <source>
        <dbReference type="ARBA" id="ARBA00022553"/>
    </source>
</evidence>
<dbReference type="EC" id="2.7.13.3" evidence="3"/>
<sequence>MRAEAGDLVAAIPLPAVLIQWDERIAATNIEAATLLGDGLAGRHFITALRQPALLDAIEGTFRDSAPRRTRYHATEDRQNASFDVSCRAVKLESGAGVLLCFQDVTHLEQAGQMRRDFVANVSHELRTPLTALLGFIETLQGPAREDAGARDRFLTIMQTEATRMERLVGDLLSLSRVEAEERVRPTEPVDLPGLLRSVLNGLAPLAAEAGVTLRPEFPETRLEVPADPDQLRQVVMNLVENAVKYSGRGASVTVRLSGPGYQPRLRVEGVEIAVTDTGPGFDPMHIPRLTERFYRVDNHRSREMGGTGLGLAIVKHIVNRHRGRLRIESEPGRGSSFCVILPLRA</sequence>
<dbReference type="InterPro" id="IPR003594">
    <property type="entry name" value="HATPase_dom"/>
</dbReference>
<dbReference type="Proteomes" id="UP000199093">
    <property type="component" value="Unassembled WGS sequence"/>
</dbReference>
<dbReference type="FunFam" id="1.10.287.130:FF:000008">
    <property type="entry name" value="Two-component sensor histidine kinase"/>
    <property type="match status" value="1"/>
</dbReference>
<dbReference type="SUPFAM" id="SSF55874">
    <property type="entry name" value="ATPase domain of HSP90 chaperone/DNA topoisomerase II/histidine kinase"/>
    <property type="match status" value="1"/>
</dbReference>
<keyword evidence="5" id="KW-0597">Phosphoprotein</keyword>
<keyword evidence="7" id="KW-0547">Nucleotide-binding</keyword>
<dbReference type="GO" id="GO:0016036">
    <property type="term" value="P:cellular response to phosphate starvation"/>
    <property type="evidence" value="ECO:0007669"/>
    <property type="project" value="TreeGrafter"/>
</dbReference>
<keyword evidence="9" id="KW-0067">ATP-binding</keyword>
<evidence type="ECO:0000313" key="13">
    <source>
        <dbReference type="EMBL" id="SDI94755.1"/>
    </source>
</evidence>
<evidence type="ECO:0000256" key="9">
    <source>
        <dbReference type="ARBA" id="ARBA00022840"/>
    </source>
</evidence>
<dbReference type="InterPro" id="IPR050351">
    <property type="entry name" value="BphY/WalK/GraS-like"/>
</dbReference>
<dbReference type="Gene3D" id="3.30.565.10">
    <property type="entry name" value="Histidine kinase-like ATPase, C-terminal domain"/>
    <property type="match status" value="1"/>
</dbReference>
<evidence type="ECO:0000259" key="12">
    <source>
        <dbReference type="PROSITE" id="PS50109"/>
    </source>
</evidence>
<gene>
    <name evidence="13" type="ORF">SAMN04487993_101358</name>
</gene>
<evidence type="ECO:0000256" key="4">
    <source>
        <dbReference type="ARBA" id="ARBA00022475"/>
    </source>
</evidence>
<comment type="subcellular location">
    <subcellularLocation>
        <location evidence="2">Cell membrane</location>
    </subcellularLocation>
</comment>
<dbReference type="PANTHER" id="PTHR45453">
    <property type="entry name" value="PHOSPHATE REGULON SENSOR PROTEIN PHOR"/>
    <property type="match status" value="1"/>
</dbReference>
<dbReference type="SMART" id="SM00387">
    <property type="entry name" value="HATPase_c"/>
    <property type="match status" value="1"/>
</dbReference>
<dbReference type="Pfam" id="PF02518">
    <property type="entry name" value="HATPase_c"/>
    <property type="match status" value="1"/>
</dbReference>
<proteinExistence type="predicted"/>
<dbReference type="InterPro" id="IPR036890">
    <property type="entry name" value="HATPase_C_sf"/>
</dbReference>
<dbReference type="Pfam" id="PF00512">
    <property type="entry name" value="HisKA"/>
    <property type="match status" value="1"/>
</dbReference>
<evidence type="ECO:0000256" key="7">
    <source>
        <dbReference type="ARBA" id="ARBA00022741"/>
    </source>
</evidence>
<evidence type="ECO:0000256" key="11">
    <source>
        <dbReference type="ARBA" id="ARBA00023136"/>
    </source>
</evidence>
<dbReference type="Gene3D" id="1.10.287.130">
    <property type="match status" value="1"/>
</dbReference>
<accession>A0A1G8PRB0</accession>
<keyword evidence="8 13" id="KW-0418">Kinase</keyword>
<comment type="catalytic activity">
    <reaction evidence="1">
        <text>ATP + protein L-histidine = ADP + protein N-phospho-L-histidine.</text>
        <dbReference type="EC" id="2.7.13.3"/>
    </reaction>
</comment>
<dbReference type="RefSeq" id="WP_089848643.1">
    <property type="nucleotide sequence ID" value="NZ_FNEJ01000013.1"/>
</dbReference>
<dbReference type="OrthoDB" id="9813151at2"/>
<keyword evidence="10" id="KW-0902">Two-component regulatory system</keyword>
<dbReference type="GO" id="GO:0000155">
    <property type="term" value="F:phosphorelay sensor kinase activity"/>
    <property type="evidence" value="ECO:0007669"/>
    <property type="project" value="InterPro"/>
</dbReference>
<keyword evidence="11" id="KW-0472">Membrane</keyword>
<evidence type="ECO:0000313" key="14">
    <source>
        <dbReference type="Proteomes" id="UP000199093"/>
    </source>
</evidence>
<protein>
    <recommendedName>
        <fullName evidence="3">histidine kinase</fullName>
        <ecNumber evidence="3">2.7.13.3</ecNumber>
    </recommendedName>
</protein>
<dbReference type="GO" id="GO:0004721">
    <property type="term" value="F:phosphoprotein phosphatase activity"/>
    <property type="evidence" value="ECO:0007669"/>
    <property type="project" value="TreeGrafter"/>
</dbReference>
<dbReference type="InterPro" id="IPR004358">
    <property type="entry name" value="Sig_transdc_His_kin-like_C"/>
</dbReference>
<keyword evidence="6" id="KW-0808">Transferase</keyword>
<evidence type="ECO:0000256" key="3">
    <source>
        <dbReference type="ARBA" id="ARBA00012438"/>
    </source>
</evidence>
<feature type="domain" description="Histidine kinase" evidence="12">
    <location>
        <begin position="121"/>
        <end position="346"/>
    </location>
</feature>
<dbReference type="CDD" id="cd00082">
    <property type="entry name" value="HisKA"/>
    <property type="match status" value="1"/>
</dbReference>